<evidence type="ECO:0000313" key="1">
    <source>
        <dbReference type="EMBL" id="SPJ93311.1"/>
    </source>
</evidence>
<dbReference type="Proteomes" id="UP001187734">
    <property type="component" value="Unassembled WGS sequence"/>
</dbReference>
<accession>A0AAE8MP30</accession>
<name>A0AAE8MP30_9HYPO</name>
<reference evidence="1" key="1">
    <citation type="submission" date="2018-03" db="EMBL/GenBank/DDBJ databases">
        <authorList>
            <person name="Guldener U."/>
        </authorList>
    </citation>
    <scope>NUCLEOTIDE SEQUENCE</scope>
</reference>
<dbReference type="AlphaFoldDB" id="A0AAE8MP30"/>
<organism evidence="1 2">
    <name type="scientific">Fusarium torulosum</name>
    <dbReference type="NCBI Taxonomy" id="33205"/>
    <lineage>
        <taxon>Eukaryota</taxon>
        <taxon>Fungi</taxon>
        <taxon>Dikarya</taxon>
        <taxon>Ascomycota</taxon>
        <taxon>Pezizomycotina</taxon>
        <taxon>Sordariomycetes</taxon>
        <taxon>Hypocreomycetidae</taxon>
        <taxon>Hypocreales</taxon>
        <taxon>Nectriaceae</taxon>
        <taxon>Fusarium</taxon>
    </lineage>
</organism>
<dbReference type="EMBL" id="ONZP01001195">
    <property type="protein sequence ID" value="SPJ93311.1"/>
    <property type="molecule type" value="Genomic_DNA"/>
</dbReference>
<keyword evidence="2" id="KW-1185">Reference proteome</keyword>
<protein>
    <submittedName>
        <fullName evidence="1">Uncharacterized protein</fullName>
    </submittedName>
</protein>
<sequence length="19" mass="2263">MAVKEGYLAQYNRYDKKGK</sequence>
<comment type="caution">
    <text evidence="1">The sequence shown here is derived from an EMBL/GenBank/DDBJ whole genome shotgun (WGS) entry which is preliminary data.</text>
</comment>
<proteinExistence type="predicted"/>
<gene>
    <name evidence="1" type="ORF">FTOL_13917</name>
</gene>
<evidence type="ECO:0000313" key="2">
    <source>
        <dbReference type="Proteomes" id="UP001187734"/>
    </source>
</evidence>